<sequence length="161" mass="16165">MRVSRACLVTATALAAVGLVAPTATATNGPRNVNVNPFSVHQGGVLTVSASGCGHGGTVTSNAFQRPAHLPASDTTSFATAKIRHNATPGHYNLAVKCNDNALVATHQFTVLAGRGARGGIGGSLGPSDTEMKVGGGLVAAAAIGGGLFIARRRRLNRGEV</sequence>
<gene>
    <name evidence="3" type="ORF">AS594_05040</name>
</gene>
<dbReference type="OrthoDB" id="4329649at2"/>
<dbReference type="STRING" id="285458.BGM19_31765"/>
<feature type="signal peptide" evidence="2">
    <location>
        <begin position="1"/>
        <end position="26"/>
    </location>
</feature>
<dbReference type="Proteomes" id="UP000095759">
    <property type="component" value="Unassembled WGS sequence"/>
</dbReference>
<feature type="transmembrane region" description="Helical" evidence="1">
    <location>
        <begin position="134"/>
        <end position="151"/>
    </location>
</feature>
<dbReference type="RefSeq" id="WP_069925856.1">
    <property type="nucleotide sequence ID" value="NZ_MEHI01000001.1"/>
</dbReference>
<keyword evidence="4" id="KW-1185">Reference proteome</keyword>
<keyword evidence="2" id="KW-0732">Signal</keyword>
<comment type="caution">
    <text evidence="3">The sequence shown here is derived from an EMBL/GenBank/DDBJ whole genome shotgun (WGS) entry which is preliminary data.</text>
</comment>
<organism evidence="3 4">
    <name type="scientific">Streptomyces agglomeratus</name>
    <dbReference type="NCBI Taxonomy" id="285458"/>
    <lineage>
        <taxon>Bacteria</taxon>
        <taxon>Bacillati</taxon>
        <taxon>Actinomycetota</taxon>
        <taxon>Actinomycetes</taxon>
        <taxon>Kitasatosporales</taxon>
        <taxon>Streptomycetaceae</taxon>
        <taxon>Streptomyces</taxon>
    </lineage>
</organism>
<dbReference type="EMBL" id="MEHJ01000001">
    <property type="protein sequence ID" value="OEJ23934.1"/>
    <property type="molecule type" value="Genomic_DNA"/>
</dbReference>
<keyword evidence="1" id="KW-0472">Membrane</keyword>
<evidence type="ECO:0000313" key="4">
    <source>
        <dbReference type="Proteomes" id="UP000095759"/>
    </source>
</evidence>
<proteinExistence type="predicted"/>
<evidence type="ECO:0000256" key="2">
    <source>
        <dbReference type="SAM" id="SignalP"/>
    </source>
</evidence>
<keyword evidence="1" id="KW-1133">Transmembrane helix</keyword>
<protein>
    <recommendedName>
        <fullName evidence="5">Integral membrane protein</fullName>
    </recommendedName>
</protein>
<evidence type="ECO:0008006" key="5">
    <source>
        <dbReference type="Google" id="ProtNLM"/>
    </source>
</evidence>
<dbReference type="AlphaFoldDB" id="A0A1E5P3M0"/>
<name>A0A1E5P3M0_9ACTN</name>
<keyword evidence="1" id="KW-0812">Transmembrane</keyword>
<evidence type="ECO:0000256" key="1">
    <source>
        <dbReference type="SAM" id="Phobius"/>
    </source>
</evidence>
<reference evidence="3 4" key="1">
    <citation type="submission" date="2016-08" db="EMBL/GenBank/DDBJ databases">
        <title>Complete genome sequence of Streptomyces agglomeratus strain 6-3-2, a novel anti-MRSA actinomycete isolated from Wuli of Tebit, China.</title>
        <authorList>
            <person name="Chen X."/>
        </authorList>
    </citation>
    <scope>NUCLEOTIDE SEQUENCE [LARGE SCALE GENOMIC DNA]</scope>
    <source>
        <strain evidence="3 4">6-3-2</strain>
    </source>
</reference>
<accession>A0A1E5P3M0</accession>
<evidence type="ECO:0000313" key="3">
    <source>
        <dbReference type="EMBL" id="OEJ23934.1"/>
    </source>
</evidence>
<feature type="chain" id="PRO_5009182932" description="Integral membrane protein" evidence="2">
    <location>
        <begin position="27"/>
        <end position="161"/>
    </location>
</feature>